<gene>
    <name evidence="3" type="ORF">GHI93_01165</name>
</gene>
<dbReference type="InterPro" id="IPR003848">
    <property type="entry name" value="DUF218"/>
</dbReference>
<accession>A0A7X2CZL7</accession>
<evidence type="ECO:0000313" key="4">
    <source>
        <dbReference type="Proteomes" id="UP000439550"/>
    </source>
</evidence>
<dbReference type="Gene3D" id="3.40.50.620">
    <property type="entry name" value="HUPs"/>
    <property type="match status" value="1"/>
</dbReference>
<keyword evidence="1" id="KW-1133">Transmembrane helix</keyword>
<keyword evidence="1" id="KW-0812">Transmembrane</keyword>
<dbReference type="InterPro" id="IPR014729">
    <property type="entry name" value="Rossmann-like_a/b/a_fold"/>
</dbReference>
<dbReference type="PANTHER" id="PTHR30336:SF4">
    <property type="entry name" value="ENVELOPE BIOGENESIS FACTOR ELYC"/>
    <property type="match status" value="1"/>
</dbReference>
<sequence length="231" mass="25730">MNVQSNGPLKKKINKNVVLHEIKTTAKNVKVKNRRFNHRGLKALVFLTGCIFLYFLFCLGLVCSKVNDRPTRLSGYQTILVLGSEITGSSKNPLPTPVTKSRLDAALKVAQFNPHAKIVLSGGKGKNEPVSEAYGMEKYLEKHSVSTDRIIKEDHAINTYTNLRNSKIFCSKKTLLITSDFHLARSLTLAKAQGLKLTGYAAKTPQRSLITLSYFYVRETIGMGRALIFGR</sequence>
<keyword evidence="1" id="KW-0472">Membrane</keyword>
<evidence type="ECO:0000313" key="3">
    <source>
        <dbReference type="EMBL" id="MQW38559.1"/>
    </source>
</evidence>
<name>A0A7X2CZL7_9LACT</name>
<dbReference type="PANTHER" id="PTHR30336">
    <property type="entry name" value="INNER MEMBRANE PROTEIN, PROBABLE PERMEASE"/>
    <property type="match status" value="1"/>
</dbReference>
<dbReference type="Proteomes" id="UP000439550">
    <property type="component" value="Unassembled WGS sequence"/>
</dbReference>
<comment type="caution">
    <text evidence="3">The sequence shown here is derived from an EMBL/GenBank/DDBJ whole genome shotgun (WGS) entry which is preliminary data.</text>
</comment>
<dbReference type="InterPro" id="IPR051599">
    <property type="entry name" value="Cell_Envelope_Assoc"/>
</dbReference>
<evidence type="ECO:0000256" key="1">
    <source>
        <dbReference type="SAM" id="Phobius"/>
    </source>
</evidence>
<reference evidence="3 4" key="1">
    <citation type="submission" date="2019-10" db="EMBL/GenBank/DDBJ databases">
        <authorList>
            <person name="Dong K."/>
        </authorList>
    </citation>
    <scope>NUCLEOTIDE SEQUENCE [LARGE SCALE GENOMIC DNA]</scope>
    <source>
        <strain evidence="3 4">DSM 28960</strain>
    </source>
</reference>
<proteinExistence type="predicted"/>
<dbReference type="Pfam" id="PF02698">
    <property type="entry name" value="DUF218"/>
    <property type="match status" value="1"/>
</dbReference>
<feature type="transmembrane region" description="Helical" evidence="1">
    <location>
        <begin position="43"/>
        <end position="62"/>
    </location>
</feature>
<dbReference type="GO" id="GO:0005886">
    <property type="term" value="C:plasma membrane"/>
    <property type="evidence" value="ECO:0007669"/>
    <property type="project" value="TreeGrafter"/>
</dbReference>
<dbReference type="GO" id="GO:0043164">
    <property type="term" value="P:Gram-negative-bacterium-type cell wall biogenesis"/>
    <property type="evidence" value="ECO:0007669"/>
    <property type="project" value="TreeGrafter"/>
</dbReference>
<dbReference type="EMBL" id="WITJ01000002">
    <property type="protein sequence ID" value="MQW38559.1"/>
    <property type="molecule type" value="Genomic_DNA"/>
</dbReference>
<organism evidence="3 4">
    <name type="scientific">Lactococcus hircilactis</name>
    <dbReference type="NCBI Taxonomy" id="1494462"/>
    <lineage>
        <taxon>Bacteria</taxon>
        <taxon>Bacillati</taxon>
        <taxon>Bacillota</taxon>
        <taxon>Bacilli</taxon>
        <taxon>Lactobacillales</taxon>
        <taxon>Streptococcaceae</taxon>
        <taxon>Lactococcus</taxon>
    </lineage>
</organism>
<dbReference type="CDD" id="cd06259">
    <property type="entry name" value="YdcF-like"/>
    <property type="match status" value="1"/>
</dbReference>
<keyword evidence="4" id="KW-1185">Reference proteome</keyword>
<feature type="domain" description="DUF218" evidence="2">
    <location>
        <begin position="78"/>
        <end position="222"/>
    </location>
</feature>
<protein>
    <submittedName>
        <fullName evidence="3">YdcF family protein</fullName>
    </submittedName>
</protein>
<dbReference type="AlphaFoldDB" id="A0A7X2CZL7"/>
<evidence type="ECO:0000259" key="2">
    <source>
        <dbReference type="Pfam" id="PF02698"/>
    </source>
</evidence>
<dbReference type="GO" id="GO:0000270">
    <property type="term" value="P:peptidoglycan metabolic process"/>
    <property type="evidence" value="ECO:0007669"/>
    <property type="project" value="TreeGrafter"/>
</dbReference>